<organism evidence="1">
    <name type="scientific">bioreactor metagenome</name>
    <dbReference type="NCBI Taxonomy" id="1076179"/>
    <lineage>
        <taxon>unclassified sequences</taxon>
        <taxon>metagenomes</taxon>
        <taxon>ecological metagenomes</taxon>
    </lineage>
</organism>
<evidence type="ECO:0000313" key="1">
    <source>
        <dbReference type="EMBL" id="MPM95683.1"/>
    </source>
</evidence>
<protein>
    <submittedName>
        <fullName evidence="1">Uncharacterized protein</fullName>
    </submittedName>
</protein>
<name>A0A645E4G5_9ZZZZ</name>
<proteinExistence type="predicted"/>
<accession>A0A645E4G5</accession>
<sequence>MHHSQVRGIDVEGVRSHLQGSNSLVFIDLVALDDALQHTLIILPIWVLLESSFSSHLWIGIEIALQFSIGKHHRGDVPSFNHNIHILGNYLELLIHMASQRSIGRYLSHHLVNLRCMEHILNILAINLDMAI</sequence>
<comment type="caution">
    <text evidence="1">The sequence shown here is derived from an EMBL/GenBank/DDBJ whole genome shotgun (WGS) entry which is preliminary data.</text>
</comment>
<dbReference type="EMBL" id="VSSQ01042148">
    <property type="protein sequence ID" value="MPM95683.1"/>
    <property type="molecule type" value="Genomic_DNA"/>
</dbReference>
<gene>
    <name evidence="1" type="ORF">SDC9_142838</name>
</gene>
<dbReference type="AlphaFoldDB" id="A0A645E4G5"/>
<reference evidence="1" key="1">
    <citation type="submission" date="2019-08" db="EMBL/GenBank/DDBJ databases">
        <authorList>
            <person name="Kucharzyk K."/>
            <person name="Murdoch R.W."/>
            <person name="Higgins S."/>
            <person name="Loffler F."/>
        </authorList>
    </citation>
    <scope>NUCLEOTIDE SEQUENCE</scope>
</reference>